<dbReference type="EMBL" id="KZ502849">
    <property type="protein sequence ID" value="PKU71920.1"/>
    <property type="molecule type" value="Genomic_DNA"/>
</dbReference>
<sequence length="81" mass="9155">MLQFSTHFVLLNHASTGWKAWWIMPVHNFRILVSLDGQFWQPGAGFLKDDDGNPTLLPLDGLGADSFRQPGDLFIHQDDFG</sequence>
<dbReference type="Proteomes" id="UP000233837">
    <property type="component" value="Unassembled WGS sequence"/>
</dbReference>
<dbReference type="AlphaFoldDB" id="A0A2I0W8F0"/>
<keyword evidence="2" id="KW-1185">Reference proteome</keyword>
<protein>
    <submittedName>
        <fullName evidence="1">Uncharacterized protein</fullName>
    </submittedName>
</protein>
<gene>
    <name evidence="1" type="ORF">MA16_Dca013801</name>
</gene>
<name>A0A2I0W8F0_9ASPA</name>
<evidence type="ECO:0000313" key="2">
    <source>
        <dbReference type="Proteomes" id="UP000233837"/>
    </source>
</evidence>
<reference evidence="1 2" key="2">
    <citation type="journal article" date="2017" name="Nature">
        <title>The Apostasia genome and the evolution of orchids.</title>
        <authorList>
            <person name="Zhang G.Q."/>
            <person name="Liu K.W."/>
            <person name="Li Z."/>
            <person name="Lohaus R."/>
            <person name="Hsiao Y.Y."/>
            <person name="Niu S.C."/>
            <person name="Wang J.Y."/>
            <person name="Lin Y.C."/>
            <person name="Xu Q."/>
            <person name="Chen L.J."/>
            <person name="Yoshida K."/>
            <person name="Fujiwara S."/>
            <person name="Wang Z.W."/>
            <person name="Zhang Y.Q."/>
            <person name="Mitsuda N."/>
            <person name="Wang M."/>
            <person name="Liu G.H."/>
            <person name="Pecoraro L."/>
            <person name="Huang H.X."/>
            <person name="Xiao X.J."/>
            <person name="Lin M."/>
            <person name="Wu X.Y."/>
            <person name="Wu W.L."/>
            <person name="Chen Y.Y."/>
            <person name="Chang S.B."/>
            <person name="Sakamoto S."/>
            <person name="Ohme-Takagi M."/>
            <person name="Yagi M."/>
            <person name="Zeng S.J."/>
            <person name="Shen C.Y."/>
            <person name="Yeh C.M."/>
            <person name="Luo Y.B."/>
            <person name="Tsai W.C."/>
            <person name="Van de Peer Y."/>
            <person name="Liu Z.J."/>
        </authorList>
    </citation>
    <scope>NUCLEOTIDE SEQUENCE [LARGE SCALE GENOMIC DNA]</scope>
    <source>
        <tissue evidence="1">The whole plant</tissue>
    </source>
</reference>
<evidence type="ECO:0000313" key="1">
    <source>
        <dbReference type="EMBL" id="PKU71920.1"/>
    </source>
</evidence>
<accession>A0A2I0W8F0</accession>
<reference evidence="1 2" key="1">
    <citation type="journal article" date="2016" name="Sci. Rep.">
        <title>The Dendrobium catenatum Lindl. genome sequence provides insights into polysaccharide synthase, floral development and adaptive evolution.</title>
        <authorList>
            <person name="Zhang G.Q."/>
            <person name="Xu Q."/>
            <person name="Bian C."/>
            <person name="Tsai W.C."/>
            <person name="Yeh C.M."/>
            <person name="Liu K.W."/>
            <person name="Yoshida K."/>
            <person name="Zhang L.S."/>
            <person name="Chang S.B."/>
            <person name="Chen F."/>
            <person name="Shi Y."/>
            <person name="Su Y.Y."/>
            <person name="Zhang Y.Q."/>
            <person name="Chen L.J."/>
            <person name="Yin Y."/>
            <person name="Lin M."/>
            <person name="Huang H."/>
            <person name="Deng H."/>
            <person name="Wang Z.W."/>
            <person name="Zhu S.L."/>
            <person name="Zhao X."/>
            <person name="Deng C."/>
            <person name="Niu S.C."/>
            <person name="Huang J."/>
            <person name="Wang M."/>
            <person name="Liu G.H."/>
            <person name="Yang H.J."/>
            <person name="Xiao X.J."/>
            <person name="Hsiao Y.Y."/>
            <person name="Wu W.L."/>
            <person name="Chen Y.Y."/>
            <person name="Mitsuda N."/>
            <person name="Ohme-Takagi M."/>
            <person name="Luo Y.B."/>
            <person name="Van de Peer Y."/>
            <person name="Liu Z.J."/>
        </authorList>
    </citation>
    <scope>NUCLEOTIDE SEQUENCE [LARGE SCALE GENOMIC DNA]</scope>
    <source>
        <tissue evidence="1">The whole plant</tissue>
    </source>
</reference>
<proteinExistence type="predicted"/>
<organism evidence="1 2">
    <name type="scientific">Dendrobium catenatum</name>
    <dbReference type="NCBI Taxonomy" id="906689"/>
    <lineage>
        <taxon>Eukaryota</taxon>
        <taxon>Viridiplantae</taxon>
        <taxon>Streptophyta</taxon>
        <taxon>Embryophyta</taxon>
        <taxon>Tracheophyta</taxon>
        <taxon>Spermatophyta</taxon>
        <taxon>Magnoliopsida</taxon>
        <taxon>Liliopsida</taxon>
        <taxon>Asparagales</taxon>
        <taxon>Orchidaceae</taxon>
        <taxon>Epidendroideae</taxon>
        <taxon>Malaxideae</taxon>
        <taxon>Dendrobiinae</taxon>
        <taxon>Dendrobium</taxon>
    </lineage>
</organism>